<dbReference type="OrthoDB" id="3358017at2759"/>
<dbReference type="Proteomes" id="UP001149165">
    <property type="component" value="Unassembled WGS sequence"/>
</dbReference>
<dbReference type="InterPro" id="IPR007568">
    <property type="entry name" value="RTA1"/>
</dbReference>
<feature type="transmembrane region" description="Helical" evidence="5">
    <location>
        <begin position="197"/>
        <end position="215"/>
    </location>
</feature>
<gene>
    <name evidence="6" type="ORF">N7456_001030</name>
</gene>
<evidence type="ECO:0000256" key="2">
    <source>
        <dbReference type="ARBA" id="ARBA00022692"/>
    </source>
</evidence>
<organism evidence="6 7">
    <name type="scientific">Penicillium angulare</name>
    <dbReference type="NCBI Taxonomy" id="116970"/>
    <lineage>
        <taxon>Eukaryota</taxon>
        <taxon>Fungi</taxon>
        <taxon>Dikarya</taxon>
        <taxon>Ascomycota</taxon>
        <taxon>Pezizomycotina</taxon>
        <taxon>Eurotiomycetes</taxon>
        <taxon>Eurotiomycetidae</taxon>
        <taxon>Eurotiales</taxon>
        <taxon>Aspergillaceae</taxon>
        <taxon>Penicillium</taxon>
    </lineage>
</organism>
<dbReference type="PANTHER" id="PTHR31465">
    <property type="entry name" value="PROTEIN RTA1-RELATED"/>
    <property type="match status" value="1"/>
</dbReference>
<evidence type="ECO:0000256" key="4">
    <source>
        <dbReference type="ARBA" id="ARBA00023136"/>
    </source>
</evidence>
<dbReference type="GO" id="GO:0016020">
    <property type="term" value="C:membrane"/>
    <property type="evidence" value="ECO:0007669"/>
    <property type="project" value="UniProtKB-SubCell"/>
</dbReference>
<feature type="transmembrane region" description="Helical" evidence="5">
    <location>
        <begin position="154"/>
        <end position="176"/>
    </location>
</feature>
<keyword evidence="2 5" id="KW-0812">Transmembrane</keyword>
<feature type="transmembrane region" description="Helical" evidence="5">
    <location>
        <begin position="43"/>
        <end position="63"/>
    </location>
</feature>
<evidence type="ECO:0000256" key="3">
    <source>
        <dbReference type="ARBA" id="ARBA00022989"/>
    </source>
</evidence>
<comment type="subcellular location">
    <subcellularLocation>
        <location evidence="1">Membrane</location>
        <topology evidence="1">Multi-pass membrane protein</topology>
    </subcellularLocation>
</comment>
<feature type="transmembrane region" description="Helical" evidence="5">
    <location>
        <begin position="18"/>
        <end position="36"/>
    </location>
</feature>
<dbReference type="EMBL" id="JAPQKH010000001">
    <property type="protein sequence ID" value="KAJ5116682.1"/>
    <property type="molecule type" value="Genomic_DNA"/>
</dbReference>
<sequence>MASSSTNPYTYYVPSKPAAIVVAIVFIILTALHLWRIFATRKWFGFTLVAGGFFEIVGLLARFYSSNHLSEKGPYIVQILLILLAPILFAAGIYMFLGRLIRGSGHPKLSFIRINWLTKIFVIGDILCFFIQAAGAAKLVNADTADSVDTAQNIILGGLALQVLFFCVFAICAVVFHVKAHRNHIFKMVDPSLRLGLMLYLLYLCSLLVTVRNIYRFVEYKSGTTGYLQEHEWPQYGLDVGLMAVTMAVTVLWYSANTESAVSNNHFPLTEA</sequence>
<evidence type="ECO:0008006" key="8">
    <source>
        <dbReference type="Google" id="ProtNLM"/>
    </source>
</evidence>
<feature type="non-terminal residue" evidence="6">
    <location>
        <position position="1"/>
    </location>
</feature>
<evidence type="ECO:0000256" key="5">
    <source>
        <dbReference type="SAM" id="Phobius"/>
    </source>
</evidence>
<keyword evidence="3 5" id="KW-1133">Transmembrane helix</keyword>
<proteinExistence type="predicted"/>
<dbReference type="AlphaFoldDB" id="A0A9W9GDB5"/>
<evidence type="ECO:0000313" key="7">
    <source>
        <dbReference type="Proteomes" id="UP001149165"/>
    </source>
</evidence>
<reference evidence="6" key="1">
    <citation type="submission" date="2022-11" db="EMBL/GenBank/DDBJ databases">
        <authorList>
            <person name="Petersen C."/>
        </authorList>
    </citation>
    <scope>NUCLEOTIDE SEQUENCE</scope>
    <source>
        <strain evidence="6">IBT 30069</strain>
    </source>
</reference>
<name>A0A9W9GDB5_9EURO</name>
<evidence type="ECO:0000313" key="6">
    <source>
        <dbReference type="EMBL" id="KAJ5116682.1"/>
    </source>
</evidence>
<keyword evidence="7" id="KW-1185">Reference proteome</keyword>
<feature type="transmembrane region" description="Helical" evidence="5">
    <location>
        <begin position="235"/>
        <end position="254"/>
    </location>
</feature>
<keyword evidence="4 5" id="KW-0472">Membrane</keyword>
<feature type="transmembrane region" description="Helical" evidence="5">
    <location>
        <begin position="75"/>
        <end position="96"/>
    </location>
</feature>
<evidence type="ECO:0000256" key="1">
    <source>
        <dbReference type="ARBA" id="ARBA00004141"/>
    </source>
</evidence>
<feature type="transmembrane region" description="Helical" evidence="5">
    <location>
        <begin position="116"/>
        <end position="134"/>
    </location>
</feature>
<dbReference type="Pfam" id="PF04479">
    <property type="entry name" value="RTA1"/>
    <property type="match status" value="1"/>
</dbReference>
<protein>
    <recommendedName>
        <fullName evidence="8">RTA-like protein</fullName>
    </recommendedName>
</protein>
<dbReference type="PANTHER" id="PTHR31465:SF1">
    <property type="entry name" value="PROTEIN RTA1-RELATED"/>
    <property type="match status" value="1"/>
</dbReference>
<accession>A0A9W9GDB5</accession>
<comment type="caution">
    <text evidence="6">The sequence shown here is derived from an EMBL/GenBank/DDBJ whole genome shotgun (WGS) entry which is preliminary data.</text>
</comment>
<reference evidence="6" key="2">
    <citation type="journal article" date="2023" name="IMA Fungus">
        <title>Comparative genomic study of the Penicillium genus elucidates a diverse pangenome and 15 lateral gene transfer events.</title>
        <authorList>
            <person name="Petersen C."/>
            <person name="Sorensen T."/>
            <person name="Nielsen M.R."/>
            <person name="Sondergaard T.E."/>
            <person name="Sorensen J.L."/>
            <person name="Fitzpatrick D.A."/>
            <person name="Frisvad J.C."/>
            <person name="Nielsen K.L."/>
        </authorList>
    </citation>
    <scope>NUCLEOTIDE SEQUENCE</scope>
    <source>
        <strain evidence="6">IBT 30069</strain>
    </source>
</reference>